<evidence type="ECO:0000256" key="1">
    <source>
        <dbReference type="ARBA" id="ARBA00006484"/>
    </source>
</evidence>
<gene>
    <name evidence="3" type="ORF">GCM10017557_33180</name>
</gene>
<evidence type="ECO:0000313" key="3">
    <source>
        <dbReference type="EMBL" id="BCL28459.1"/>
    </source>
</evidence>
<keyword evidence="4" id="KW-1185">Reference proteome</keyword>
<dbReference type="Pfam" id="PF13561">
    <property type="entry name" value="adh_short_C2"/>
    <property type="match status" value="1"/>
</dbReference>
<dbReference type="PRINTS" id="PR00081">
    <property type="entry name" value="GDHRDH"/>
</dbReference>
<protein>
    <submittedName>
        <fullName evidence="3">Short-chain dehydrogenase</fullName>
    </submittedName>
</protein>
<evidence type="ECO:0000313" key="4">
    <source>
        <dbReference type="Proteomes" id="UP000516444"/>
    </source>
</evidence>
<dbReference type="PROSITE" id="PS00061">
    <property type="entry name" value="ADH_SHORT"/>
    <property type="match status" value="1"/>
</dbReference>
<dbReference type="PANTHER" id="PTHR43477">
    <property type="entry name" value="DIHYDROANTICAPSIN 7-DEHYDROGENASE"/>
    <property type="match status" value="1"/>
</dbReference>
<dbReference type="Gene3D" id="3.40.50.720">
    <property type="entry name" value="NAD(P)-binding Rossmann-like Domain"/>
    <property type="match status" value="1"/>
</dbReference>
<evidence type="ECO:0000256" key="2">
    <source>
        <dbReference type="ARBA" id="ARBA00023002"/>
    </source>
</evidence>
<name>A0A7G1NZQ8_9ACTN</name>
<sequence length="253" mass="26359">MRLAKAELENKTVLITGAGSLGGIGADAAELLAEEGAQVLVTGRHRERGEQVVKSITAAGGDARFLLADLSDLDDVHRLADEAGEVDVLVNNAGVYTPLGSSLELTAENYTAMYDINVRAPFMLVQRLAPGMIARGSGSIINIGSVAARGAMSGMSLYGSTKGAIESLTRSWAAEFAQNNVRVNTVAPGTINSDNVSAVLGADRPQFEQANPTKRNGSPREISQAILFLASDRSSYVSGSVMTVDGAFSAVLS</sequence>
<dbReference type="EMBL" id="AP023440">
    <property type="protein sequence ID" value="BCL28459.1"/>
    <property type="molecule type" value="Genomic_DNA"/>
</dbReference>
<dbReference type="SUPFAM" id="SSF51735">
    <property type="entry name" value="NAD(P)-binding Rossmann-fold domains"/>
    <property type="match status" value="1"/>
</dbReference>
<dbReference type="PRINTS" id="PR00080">
    <property type="entry name" value="SDRFAMILY"/>
</dbReference>
<dbReference type="RefSeq" id="WP_190850720.1">
    <property type="nucleotide sequence ID" value="NZ_AP023440.1"/>
</dbReference>
<organism evidence="3 4">
    <name type="scientific">Streptomyces aurantiacus</name>
    <dbReference type="NCBI Taxonomy" id="47760"/>
    <lineage>
        <taxon>Bacteria</taxon>
        <taxon>Bacillati</taxon>
        <taxon>Actinomycetota</taxon>
        <taxon>Actinomycetes</taxon>
        <taxon>Kitasatosporales</taxon>
        <taxon>Streptomycetaceae</taxon>
        <taxon>Streptomyces</taxon>
        <taxon>Streptomyces aurantiacus group</taxon>
    </lineage>
</organism>
<dbReference type="PANTHER" id="PTHR43477:SF1">
    <property type="entry name" value="DIHYDROANTICAPSIN 7-DEHYDROGENASE"/>
    <property type="match status" value="1"/>
</dbReference>
<dbReference type="CDD" id="cd05233">
    <property type="entry name" value="SDR_c"/>
    <property type="match status" value="1"/>
</dbReference>
<dbReference type="FunFam" id="3.40.50.720:FF:000084">
    <property type="entry name" value="Short-chain dehydrogenase reductase"/>
    <property type="match status" value="1"/>
</dbReference>
<keyword evidence="2" id="KW-0560">Oxidoreductase</keyword>
<comment type="similarity">
    <text evidence="1">Belongs to the short-chain dehydrogenases/reductases (SDR) family.</text>
</comment>
<proteinExistence type="inferred from homology"/>
<dbReference type="InterPro" id="IPR051122">
    <property type="entry name" value="SDR_DHRS6-like"/>
</dbReference>
<reference evidence="3 4" key="1">
    <citation type="journal article" date="2014" name="Int. J. Syst. Evol. Microbiol.">
        <title>Complete genome sequence of Corynebacterium casei LMG S-19264T (=DSM 44701T), isolated from a smear-ripened cheese.</title>
        <authorList>
            <consortium name="US DOE Joint Genome Institute (JGI-PGF)"/>
            <person name="Walter F."/>
            <person name="Albersmeier A."/>
            <person name="Kalinowski J."/>
            <person name="Ruckert C."/>
        </authorList>
    </citation>
    <scope>NUCLEOTIDE SEQUENCE [LARGE SCALE GENOMIC DNA]</scope>
    <source>
        <strain evidence="3 4">JCM 4677</strain>
    </source>
</reference>
<accession>A0A7G1NZQ8</accession>
<dbReference type="InterPro" id="IPR020904">
    <property type="entry name" value="Sc_DH/Rdtase_CS"/>
</dbReference>
<dbReference type="GO" id="GO:0016491">
    <property type="term" value="F:oxidoreductase activity"/>
    <property type="evidence" value="ECO:0007669"/>
    <property type="project" value="UniProtKB-KW"/>
</dbReference>
<dbReference type="Proteomes" id="UP000516444">
    <property type="component" value="Chromosome"/>
</dbReference>
<dbReference type="AlphaFoldDB" id="A0A7G1NZQ8"/>
<dbReference type="NCBIfam" id="NF005559">
    <property type="entry name" value="PRK07231.1"/>
    <property type="match status" value="1"/>
</dbReference>
<dbReference type="InterPro" id="IPR002347">
    <property type="entry name" value="SDR_fam"/>
</dbReference>
<dbReference type="KEGG" id="sgm:GCM10017557_33180"/>
<dbReference type="InterPro" id="IPR036291">
    <property type="entry name" value="NAD(P)-bd_dom_sf"/>
</dbReference>